<comment type="caution">
    <text evidence="2">The sequence shown here is derived from an EMBL/GenBank/DDBJ whole genome shotgun (WGS) entry which is preliminary data.</text>
</comment>
<feature type="signal peptide" evidence="1">
    <location>
        <begin position="1"/>
        <end position="24"/>
    </location>
</feature>
<name>A0A4R3YSM3_9GAMM</name>
<evidence type="ECO:0000313" key="3">
    <source>
        <dbReference type="Proteomes" id="UP000295719"/>
    </source>
</evidence>
<dbReference type="Proteomes" id="UP000295719">
    <property type="component" value="Unassembled WGS sequence"/>
</dbReference>
<dbReference type="OrthoDB" id="6504878at2"/>
<protein>
    <submittedName>
        <fullName evidence="2">Uncharacterized protein YceK</fullName>
    </submittedName>
</protein>
<dbReference type="InterPro" id="IPR010780">
    <property type="entry name" value="DUF1375"/>
</dbReference>
<sequence>MFKNSLFFLAAAFALLGGSGCSSIMTHTGNHQGYYPGTRAAMDMLRDDETPWNMIPLASIDLPFSAVLDTLLLPYDYYHQDSDATANRDRLLHQETSHYADR</sequence>
<dbReference type="Pfam" id="PF07119">
    <property type="entry name" value="DUF1375"/>
    <property type="match status" value="1"/>
</dbReference>
<gene>
    <name evidence="2" type="ORF">EDC52_10593</name>
</gene>
<evidence type="ECO:0000256" key="1">
    <source>
        <dbReference type="SAM" id="SignalP"/>
    </source>
</evidence>
<proteinExistence type="predicted"/>
<feature type="chain" id="PRO_5020844299" evidence="1">
    <location>
        <begin position="25"/>
        <end position="102"/>
    </location>
</feature>
<dbReference type="RefSeq" id="WP_131865599.1">
    <property type="nucleotide sequence ID" value="NZ_SMCR01000005.1"/>
</dbReference>
<accession>A0A4R3YSM3</accession>
<dbReference type="AlphaFoldDB" id="A0A4R3YSM3"/>
<reference evidence="2 3" key="1">
    <citation type="submission" date="2019-03" db="EMBL/GenBank/DDBJ databases">
        <title>Genomic Encyclopedia of Type Strains, Phase IV (KMG-IV): sequencing the most valuable type-strain genomes for metagenomic binning, comparative biology and taxonomic classification.</title>
        <authorList>
            <person name="Goeker M."/>
        </authorList>
    </citation>
    <scope>NUCLEOTIDE SEQUENCE [LARGE SCALE GENOMIC DNA]</scope>
    <source>
        <strain evidence="2 3">DSM 19580</strain>
    </source>
</reference>
<organism evidence="2 3">
    <name type="scientific">Biostraticola tofi</name>
    <dbReference type="NCBI Taxonomy" id="466109"/>
    <lineage>
        <taxon>Bacteria</taxon>
        <taxon>Pseudomonadati</taxon>
        <taxon>Pseudomonadota</taxon>
        <taxon>Gammaproteobacteria</taxon>
        <taxon>Enterobacterales</taxon>
        <taxon>Bruguierivoracaceae</taxon>
        <taxon>Biostraticola</taxon>
    </lineage>
</organism>
<dbReference type="NCBIfam" id="NF008628">
    <property type="entry name" value="PRK11616.1"/>
    <property type="match status" value="1"/>
</dbReference>
<dbReference type="EMBL" id="SMCR01000005">
    <property type="protein sequence ID" value="TCV95491.1"/>
    <property type="molecule type" value="Genomic_DNA"/>
</dbReference>
<keyword evidence="3" id="KW-1185">Reference proteome</keyword>
<keyword evidence="1" id="KW-0732">Signal</keyword>
<evidence type="ECO:0000313" key="2">
    <source>
        <dbReference type="EMBL" id="TCV95491.1"/>
    </source>
</evidence>
<dbReference type="PROSITE" id="PS51257">
    <property type="entry name" value="PROKAR_LIPOPROTEIN"/>
    <property type="match status" value="1"/>
</dbReference>